<reference evidence="4 5" key="1">
    <citation type="submission" date="2024-05" db="EMBL/GenBank/DDBJ databases">
        <authorList>
            <person name="Wallberg A."/>
        </authorList>
    </citation>
    <scope>NUCLEOTIDE SEQUENCE [LARGE SCALE GENOMIC DNA]</scope>
</reference>
<keyword evidence="5" id="KW-1185">Reference proteome</keyword>
<dbReference type="Gene3D" id="3.40.50.12780">
    <property type="entry name" value="N-terminal domain of ligase-like"/>
    <property type="match status" value="1"/>
</dbReference>
<protein>
    <submittedName>
        <fullName evidence="4">Uncharacterized protein</fullName>
    </submittedName>
</protein>
<proteinExistence type="predicted"/>
<dbReference type="PANTHER" id="PTHR44394:SF1">
    <property type="entry name" value="BETA-ALANINE-ACTIVATING ENZYME"/>
    <property type="match status" value="1"/>
</dbReference>
<accession>A0AAV2PUL5</accession>
<dbReference type="SUPFAM" id="SSF50998">
    <property type="entry name" value="Quinoprotein alcohol dehydrogenase-like"/>
    <property type="match status" value="1"/>
</dbReference>
<evidence type="ECO:0000259" key="3">
    <source>
        <dbReference type="Pfam" id="PF13570"/>
    </source>
</evidence>
<dbReference type="InterPro" id="IPR042099">
    <property type="entry name" value="ANL_N_sf"/>
</dbReference>
<dbReference type="SUPFAM" id="SSF56801">
    <property type="entry name" value="Acetyl-CoA synthetase-like"/>
    <property type="match status" value="1"/>
</dbReference>
<dbReference type="Pfam" id="PF00501">
    <property type="entry name" value="AMP-binding"/>
    <property type="match status" value="1"/>
</dbReference>
<dbReference type="Gene3D" id="3.30.300.30">
    <property type="match status" value="1"/>
</dbReference>
<evidence type="ECO:0000259" key="2">
    <source>
        <dbReference type="Pfam" id="PF00501"/>
    </source>
</evidence>
<dbReference type="EMBL" id="CAXKWB010001518">
    <property type="protein sequence ID" value="CAL4064645.1"/>
    <property type="molecule type" value="Genomic_DNA"/>
</dbReference>
<dbReference type="SMART" id="SM00564">
    <property type="entry name" value="PQQ"/>
    <property type="match status" value="4"/>
</dbReference>
<dbReference type="GO" id="GO:0043041">
    <property type="term" value="P:amino acid activation for nonribosomal peptide biosynthetic process"/>
    <property type="evidence" value="ECO:0007669"/>
    <property type="project" value="TreeGrafter"/>
</dbReference>
<dbReference type="Proteomes" id="UP001497623">
    <property type="component" value="Unassembled WGS sequence"/>
</dbReference>
<feature type="domain" description="AMP-dependent synthetase/ligase" evidence="2">
    <location>
        <begin position="176"/>
        <end position="511"/>
    </location>
</feature>
<evidence type="ECO:0000256" key="1">
    <source>
        <dbReference type="SAM" id="MobiDB-lite"/>
    </source>
</evidence>
<dbReference type="Pfam" id="PF13570">
    <property type="entry name" value="Beta-prop_ACSF4"/>
    <property type="match status" value="1"/>
</dbReference>
<sequence length="1162" mass="131724">METTLKQLFTTTSKQYGNNIAITYYKGVLSYQSITYHELNQEAQKISHILTCLYKKENNTHNNINICSNEDDPQRKMSSHEKLFSAMNSKVDEDKNGVQWNFHGTKSSDTNGKVPSIPFSGNVNTEPDFKDTEFEKYSFKDSHSDMNTEENKSNYEVAQHSECLHRNKNDFLCKRKVVCVIGYYSPGTIACILGIMDSFAFMYLSADYTATEMNSLIEKVAPKYLLIHENVGNIPERFHEMLKENISVLNENFDIIHLDNYKCNYSTNMIPREISYVITTSGSTGVPKIVYVPSKCILPNISDFVNLFNVNQTDAIFCASPLTFDPSIVDLFLAFSTGAQVVLVPSDVLRKPDYLLKVLCKSKTSILQTTPTLLFSMNRHNMDKNLLSDTTHLRVVALGGEQFPYISTLKNLIAKSCKVRFFNLYGITEVSCWASVEEIFLNEGKLIDECLDKGFRDNRKEDKYKDREEYKEDSTSVPIGSPLFDTVVKVFDSERRELNEGEEGELFIGGKDRVCFIIEDGKNNSAYNFPEFNDNSSIIFKNLILRATGDIGVIKDGKIFYFGRKDSVVKRNGQKVALYEICKKCESIFYILSSFCIVIENFIVLFVLPVFKILEIKVREDLRNILAAWKMPDDIVIVNEIPYDRHGKLNKVKLTEIWNDNIINRNKESKKFKLRDFVFHCWYVHTGCNPTSTSNFINDGGTSFSAVQFTQKIEDYLDYQIHGFLETVLMKKFEELMHELISNTKSKVERQNTEDSNPKKKLRKSQENNMLHNDQKSLKIVDNMLALQKENENSLETIITLSRRGVHGIKPIFTKEFPKKLSVHWTYDLGKCIDSSPIIVEYSCGKILSFVGSHSHKLACVDVKTGCEMWCLTLSDRIESSPTVSKYGRLCYVGCYGGSFYCIDIDTGDIVWIYIADGDVKSSPCVDLETSDIFFGSHDKKLHCVTAKGNLKWKTNISGGSIFSSPCIDGNCIFTATLDGSVACLNKHTGEKIWQHSVSKPVFSSIALFARGIIIGCVSGEIFAYKRSGELIWKQKVAGPIFSSPYVHNISHDDDIISIGTHCKKVLFLNSNGDIIVTYNTNSPVYATPFLIPVSARMILCIICDTSGHLSVLKLSINSNDVNLCLIVEDDLPGEVFASPVMHQEYLLVGCRDDKLYCYKIY</sequence>
<dbReference type="InterPro" id="IPR020845">
    <property type="entry name" value="AMP-binding_CS"/>
</dbReference>
<dbReference type="InterPro" id="IPR015943">
    <property type="entry name" value="WD40/YVTN_repeat-like_dom_sf"/>
</dbReference>
<gene>
    <name evidence="4" type="ORF">MNOR_LOCUS4184</name>
</gene>
<dbReference type="Gene3D" id="2.130.10.10">
    <property type="entry name" value="YVTN repeat-like/Quinoprotein amine dehydrogenase"/>
    <property type="match status" value="1"/>
</dbReference>
<dbReference type="InterPro" id="IPR018391">
    <property type="entry name" value="PQQ_b-propeller_rpt"/>
</dbReference>
<dbReference type="InterPro" id="IPR000873">
    <property type="entry name" value="AMP-dep_synth/lig_dom"/>
</dbReference>
<organism evidence="4 5">
    <name type="scientific">Meganyctiphanes norvegica</name>
    <name type="common">Northern krill</name>
    <name type="synonym">Thysanopoda norvegica</name>
    <dbReference type="NCBI Taxonomy" id="48144"/>
    <lineage>
        <taxon>Eukaryota</taxon>
        <taxon>Metazoa</taxon>
        <taxon>Ecdysozoa</taxon>
        <taxon>Arthropoda</taxon>
        <taxon>Crustacea</taxon>
        <taxon>Multicrustacea</taxon>
        <taxon>Malacostraca</taxon>
        <taxon>Eumalacostraca</taxon>
        <taxon>Eucarida</taxon>
        <taxon>Euphausiacea</taxon>
        <taxon>Euphausiidae</taxon>
        <taxon>Meganyctiphanes</taxon>
    </lineage>
</organism>
<dbReference type="PROSITE" id="PS00455">
    <property type="entry name" value="AMP_BINDING"/>
    <property type="match status" value="1"/>
</dbReference>
<evidence type="ECO:0000313" key="4">
    <source>
        <dbReference type="EMBL" id="CAL4064645.1"/>
    </source>
</evidence>
<name>A0AAV2PUL5_MEGNR</name>
<comment type="caution">
    <text evidence="4">The sequence shown here is derived from an EMBL/GenBank/DDBJ whole genome shotgun (WGS) entry which is preliminary data.</text>
</comment>
<dbReference type="InterPro" id="IPR052091">
    <property type="entry name" value="Beta-ala_Activ/Resist"/>
</dbReference>
<dbReference type="InterPro" id="IPR011047">
    <property type="entry name" value="Quinoprotein_ADH-like_sf"/>
</dbReference>
<dbReference type="InterPro" id="IPR045851">
    <property type="entry name" value="AMP-bd_C_sf"/>
</dbReference>
<feature type="compositionally biased region" description="Basic and acidic residues" evidence="1">
    <location>
        <begin position="746"/>
        <end position="758"/>
    </location>
</feature>
<feature type="region of interest" description="Disordered" evidence="1">
    <location>
        <begin position="746"/>
        <end position="768"/>
    </location>
</feature>
<dbReference type="InterPro" id="IPR002372">
    <property type="entry name" value="PQQ_rpt_dom"/>
</dbReference>
<dbReference type="PANTHER" id="PTHR44394">
    <property type="entry name" value="BETA-ALANINE-ACTIVATING ENZYME"/>
    <property type="match status" value="1"/>
</dbReference>
<dbReference type="AlphaFoldDB" id="A0AAV2PUL5"/>
<evidence type="ECO:0000313" key="5">
    <source>
        <dbReference type="Proteomes" id="UP001497623"/>
    </source>
</evidence>
<feature type="domain" description="Pyrrolo-quinoline quinone repeat" evidence="3">
    <location>
        <begin position="829"/>
        <end position="1161"/>
    </location>
</feature>